<protein>
    <submittedName>
        <fullName evidence="1">Uncharacterized protein</fullName>
    </submittedName>
</protein>
<name>A0A6C0CRJ6_9ZZZZ</name>
<dbReference type="SUPFAM" id="SSF54060">
    <property type="entry name" value="His-Me finger endonucleases"/>
    <property type="match status" value="1"/>
</dbReference>
<accession>A0A6C0CRJ6</accession>
<evidence type="ECO:0000313" key="1">
    <source>
        <dbReference type="EMBL" id="QHT06847.1"/>
    </source>
</evidence>
<reference evidence="1" key="1">
    <citation type="journal article" date="2020" name="Nature">
        <title>Giant virus diversity and host interactions through global metagenomics.</title>
        <authorList>
            <person name="Schulz F."/>
            <person name="Roux S."/>
            <person name="Paez-Espino D."/>
            <person name="Jungbluth S."/>
            <person name="Walsh D.A."/>
            <person name="Denef V.J."/>
            <person name="McMahon K.D."/>
            <person name="Konstantinidis K.T."/>
            <person name="Eloe-Fadrosh E.A."/>
            <person name="Kyrpides N.C."/>
            <person name="Woyke T."/>
        </authorList>
    </citation>
    <scope>NUCLEOTIDE SEQUENCE</scope>
    <source>
        <strain evidence="1">GVMAG-M-3300021473-15</strain>
    </source>
</reference>
<dbReference type="InterPro" id="IPR044925">
    <property type="entry name" value="His-Me_finger_sf"/>
</dbReference>
<organism evidence="1">
    <name type="scientific">viral metagenome</name>
    <dbReference type="NCBI Taxonomy" id="1070528"/>
    <lineage>
        <taxon>unclassified sequences</taxon>
        <taxon>metagenomes</taxon>
        <taxon>organismal metagenomes</taxon>
    </lineage>
</organism>
<dbReference type="EMBL" id="MN739476">
    <property type="protein sequence ID" value="QHT06847.1"/>
    <property type="molecule type" value="Genomic_DNA"/>
</dbReference>
<sequence length="189" mass="22151">MSKRISFILILTMVSTTCLILPKPKQVVSTRKMRAIVDTLDQVCLYSQHPVLVYDCEHVVPRSFIRDSNTERDLHLIFKCTPSLNRSRQNKKFIDVLPPPLPQSPSIFVNPTGIYLFSNKARALVSCTCLYYLYTHMDYFTRDSFYNSVISKNVLEEWYDVYGKTLITEQDKERNQNIYKIQGNKNYFL</sequence>
<proteinExistence type="predicted"/>
<dbReference type="AlphaFoldDB" id="A0A6C0CRJ6"/>